<feature type="chain" id="PRO_5038901651" evidence="2">
    <location>
        <begin position="21"/>
        <end position="310"/>
    </location>
</feature>
<dbReference type="Pfam" id="PF13354">
    <property type="entry name" value="Beta-lactamase2"/>
    <property type="match status" value="1"/>
</dbReference>
<evidence type="ECO:0000259" key="3">
    <source>
        <dbReference type="Pfam" id="PF13354"/>
    </source>
</evidence>
<dbReference type="Gene3D" id="3.40.710.10">
    <property type="entry name" value="DD-peptidase/beta-lactamase superfamily"/>
    <property type="match status" value="1"/>
</dbReference>
<feature type="domain" description="Beta-lactamase class A catalytic" evidence="3">
    <location>
        <begin position="71"/>
        <end position="282"/>
    </location>
</feature>
<dbReference type="Proteomes" id="UP000184440">
    <property type="component" value="Unassembled WGS sequence"/>
</dbReference>
<dbReference type="PANTHER" id="PTHR35333:SF3">
    <property type="entry name" value="BETA-LACTAMASE-TYPE TRANSPEPTIDASE FOLD CONTAINING PROTEIN"/>
    <property type="match status" value="1"/>
</dbReference>
<dbReference type="InterPro" id="IPR045155">
    <property type="entry name" value="Beta-lactam_cat"/>
</dbReference>
<name>A0A1M7TYS9_9ACTN</name>
<dbReference type="OrthoDB" id="9784149at2"/>
<dbReference type="GO" id="GO:0046677">
    <property type="term" value="P:response to antibiotic"/>
    <property type="evidence" value="ECO:0007669"/>
    <property type="project" value="InterPro"/>
</dbReference>
<evidence type="ECO:0000313" key="5">
    <source>
        <dbReference type="Proteomes" id="UP000184440"/>
    </source>
</evidence>
<feature type="compositionally biased region" description="Low complexity" evidence="1">
    <location>
        <begin position="32"/>
        <end position="55"/>
    </location>
</feature>
<dbReference type="PROSITE" id="PS51257">
    <property type="entry name" value="PROKAR_LIPOPROTEIN"/>
    <property type="match status" value="1"/>
</dbReference>
<dbReference type="InterPro" id="IPR012338">
    <property type="entry name" value="Beta-lactam/transpept-like"/>
</dbReference>
<dbReference type="RefSeq" id="WP_073260190.1">
    <property type="nucleotide sequence ID" value="NZ_FRCS01000007.1"/>
</dbReference>
<gene>
    <name evidence="4" type="ORF">SAMN05443668_107415</name>
</gene>
<evidence type="ECO:0000313" key="4">
    <source>
        <dbReference type="EMBL" id="SHN75922.1"/>
    </source>
</evidence>
<proteinExistence type="predicted"/>
<protein>
    <submittedName>
        <fullName evidence="4">Beta-lactamase class A</fullName>
    </submittedName>
</protein>
<feature type="region of interest" description="Disordered" evidence="1">
    <location>
        <begin position="22"/>
        <end position="56"/>
    </location>
</feature>
<organism evidence="4 5">
    <name type="scientific">Cryptosporangium aurantiacum</name>
    <dbReference type="NCBI Taxonomy" id="134849"/>
    <lineage>
        <taxon>Bacteria</taxon>
        <taxon>Bacillati</taxon>
        <taxon>Actinomycetota</taxon>
        <taxon>Actinomycetes</taxon>
        <taxon>Cryptosporangiales</taxon>
        <taxon>Cryptosporangiaceae</taxon>
        <taxon>Cryptosporangium</taxon>
    </lineage>
</organism>
<dbReference type="NCBIfam" id="NF033103">
    <property type="entry name" value="bla_class_A"/>
    <property type="match status" value="1"/>
</dbReference>
<dbReference type="PANTHER" id="PTHR35333">
    <property type="entry name" value="BETA-LACTAMASE"/>
    <property type="match status" value="1"/>
</dbReference>
<dbReference type="STRING" id="134849.SAMN05443668_107415"/>
<keyword evidence="2" id="KW-0732">Signal</keyword>
<dbReference type="AlphaFoldDB" id="A0A1M7TYS9"/>
<dbReference type="InterPro" id="IPR000871">
    <property type="entry name" value="Beta-lactam_class-A"/>
</dbReference>
<dbReference type="GO" id="GO:0008800">
    <property type="term" value="F:beta-lactamase activity"/>
    <property type="evidence" value="ECO:0007669"/>
    <property type="project" value="InterPro"/>
</dbReference>
<dbReference type="GO" id="GO:0030655">
    <property type="term" value="P:beta-lactam antibiotic catabolic process"/>
    <property type="evidence" value="ECO:0007669"/>
    <property type="project" value="InterPro"/>
</dbReference>
<accession>A0A1M7TYS9</accession>
<keyword evidence="5" id="KW-1185">Reference proteome</keyword>
<reference evidence="4 5" key="1">
    <citation type="submission" date="2016-11" db="EMBL/GenBank/DDBJ databases">
        <authorList>
            <person name="Jaros S."/>
            <person name="Januszkiewicz K."/>
            <person name="Wedrychowicz H."/>
        </authorList>
    </citation>
    <scope>NUCLEOTIDE SEQUENCE [LARGE SCALE GENOMIC DNA]</scope>
    <source>
        <strain evidence="4 5">DSM 46144</strain>
    </source>
</reference>
<evidence type="ECO:0000256" key="2">
    <source>
        <dbReference type="SAM" id="SignalP"/>
    </source>
</evidence>
<feature type="signal peptide" evidence="2">
    <location>
        <begin position="1"/>
        <end position="20"/>
    </location>
</feature>
<dbReference type="EMBL" id="FRCS01000007">
    <property type="protein sequence ID" value="SHN75922.1"/>
    <property type="molecule type" value="Genomic_DNA"/>
</dbReference>
<sequence>MPAYLTRRTVLLGGATLPWAAACQSGSPEPAPTRSTSSSNPAPSKSTPSQSTPSPDLTALETSLGTLIGAWALDTGNGVTVSHRADERFGLNSTFKVLAAAAVAQRGGLDRVVRWTRADLVAHSPITEQHVDDGLPLEQVCAASVTHSDNAAGNLLLKELGGPGGVTRFVRTLGDDATRLDRWEPALNAFTPGDPQDTTTPAAIGRTLQRLVLGDGLDGTARALVTSWLRANTTGNLRIRAGLPSDWTVGDKTGTGDQYGAANDIAVAWPPSGAPIVYAIYTRRPTEDEERDESVVARTATILTRALGRL</sequence>
<dbReference type="PRINTS" id="PR00118">
    <property type="entry name" value="BLACTAMASEA"/>
</dbReference>
<dbReference type="SUPFAM" id="SSF56601">
    <property type="entry name" value="beta-lactamase/transpeptidase-like"/>
    <property type="match status" value="1"/>
</dbReference>
<evidence type="ECO:0000256" key="1">
    <source>
        <dbReference type="SAM" id="MobiDB-lite"/>
    </source>
</evidence>